<reference evidence="1" key="1">
    <citation type="submission" date="2023-06" db="EMBL/GenBank/DDBJ databases">
        <authorList>
            <person name="Kurt Z."/>
        </authorList>
    </citation>
    <scope>NUCLEOTIDE SEQUENCE</scope>
</reference>
<dbReference type="EMBL" id="CATOUU010000652">
    <property type="protein sequence ID" value="CAI9937842.1"/>
    <property type="molecule type" value="Genomic_DNA"/>
</dbReference>
<protein>
    <submittedName>
        <fullName evidence="2">Hypothetical_protein</fullName>
    </submittedName>
</protein>
<evidence type="ECO:0000313" key="2">
    <source>
        <dbReference type="EMBL" id="CAL6048755.1"/>
    </source>
</evidence>
<proteinExistence type="predicted"/>
<keyword evidence="3" id="KW-1185">Reference proteome</keyword>
<accession>A0AA86U4Q8</accession>
<comment type="caution">
    <text evidence="1">The sequence shown here is derived from an EMBL/GenBank/DDBJ whole genome shotgun (WGS) entry which is preliminary data.</text>
</comment>
<evidence type="ECO:0000313" key="3">
    <source>
        <dbReference type="Proteomes" id="UP001642409"/>
    </source>
</evidence>
<dbReference type="EMBL" id="CAXDID020000176">
    <property type="protein sequence ID" value="CAL6048755.1"/>
    <property type="molecule type" value="Genomic_DNA"/>
</dbReference>
<dbReference type="Proteomes" id="UP001642409">
    <property type="component" value="Unassembled WGS sequence"/>
</dbReference>
<evidence type="ECO:0000313" key="1">
    <source>
        <dbReference type="EMBL" id="CAI9937842.1"/>
    </source>
</evidence>
<organism evidence="1">
    <name type="scientific">Hexamita inflata</name>
    <dbReference type="NCBI Taxonomy" id="28002"/>
    <lineage>
        <taxon>Eukaryota</taxon>
        <taxon>Metamonada</taxon>
        <taxon>Diplomonadida</taxon>
        <taxon>Hexamitidae</taxon>
        <taxon>Hexamitinae</taxon>
        <taxon>Hexamita</taxon>
    </lineage>
</organism>
<name>A0AA86U4Q8_9EUKA</name>
<sequence length="153" mass="17094">MQQIKDSVATGQRMYPQIDRGLKISAGPSKQLGDILQNSANDISKNLIDNTLPENLRGPMNNVREQTMNSIKNFREQRQLNEKPKTDDVTMNQAKKKPNLWQKIKNGASKFWQFARKPIQGLISMVPAVGGLINQHFGGILGLDKPTSSIVQP</sequence>
<reference evidence="2 3" key="2">
    <citation type="submission" date="2024-07" db="EMBL/GenBank/DDBJ databases">
        <authorList>
            <person name="Akdeniz Z."/>
        </authorList>
    </citation>
    <scope>NUCLEOTIDE SEQUENCE [LARGE SCALE GENOMIC DNA]</scope>
</reference>
<dbReference type="AlphaFoldDB" id="A0AA86U4Q8"/>
<gene>
    <name evidence="1" type="ORF">HINF_LOCUS25487</name>
    <name evidence="2" type="ORF">HINF_LOCUS42845</name>
</gene>